<dbReference type="OrthoDB" id="117810at2"/>
<dbReference type="Pfam" id="PF04264">
    <property type="entry name" value="YceI"/>
    <property type="match status" value="1"/>
</dbReference>
<dbReference type="PANTHER" id="PTHR34406:SF1">
    <property type="entry name" value="PROTEIN YCEI"/>
    <property type="match status" value="1"/>
</dbReference>
<dbReference type="InterPro" id="IPR036761">
    <property type="entry name" value="TTHA0802/YceI-like_sf"/>
</dbReference>
<dbReference type="Gene3D" id="2.40.128.110">
    <property type="entry name" value="Lipid/polyisoprenoid-binding, YceI-like"/>
    <property type="match status" value="1"/>
</dbReference>
<comment type="similarity">
    <text evidence="1">Belongs to the UPF0312 family.</text>
</comment>
<dbReference type="Proteomes" id="UP000192411">
    <property type="component" value="Unassembled WGS sequence"/>
</dbReference>
<dbReference type="SMART" id="SM00867">
    <property type="entry name" value="YceI"/>
    <property type="match status" value="1"/>
</dbReference>
<feature type="domain" description="Lipid/polyisoprenoid-binding YceI-like" evidence="3">
    <location>
        <begin position="55"/>
        <end position="230"/>
    </location>
</feature>
<dbReference type="PANTHER" id="PTHR34406">
    <property type="entry name" value="PROTEIN YCEI"/>
    <property type="match status" value="1"/>
</dbReference>
<evidence type="ECO:0000256" key="2">
    <source>
        <dbReference type="SAM" id="Phobius"/>
    </source>
</evidence>
<evidence type="ECO:0000259" key="3">
    <source>
        <dbReference type="SMART" id="SM00867"/>
    </source>
</evidence>
<protein>
    <submittedName>
        <fullName evidence="4">Polyisoprenoid-binding protein</fullName>
    </submittedName>
</protein>
<name>A0A1X0JMJ3_9MYCO</name>
<keyword evidence="5" id="KW-1185">Reference proteome</keyword>
<dbReference type="AlphaFoldDB" id="A0A1X0JMJ3"/>
<proteinExistence type="inferred from homology"/>
<sequence length="232" mass="24486">MKKPVLWGLGILIVFAIVGFTAGPWIYREFIAGEADAELTLPGQTEAATTDVNGTWTVVAGPDDEAKRTQAGYRVDEILRGSPLTVNGRTPKVTGEAVVAAEKLESATFTVDMASIASPESARDNQFRGEDILDTGKFPTAELRVTQPVDVAAVPESGAPVTLDVPVSLTVKGIARDVTAKVDVQRAGDTIVAAGSVPVTWTDFNVTPPDFAGFVTVEPTGTIEFLVNLTKN</sequence>
<comment type="caution">
    <text evidence="4">The sequence shown here is derived from an EMBL/GenBank/DDBJ whole genome shotgun (WGS) entry which is preliminary data.</text>
</comment>
<accession>A0A1X0JMJ3</accession>
<dbReference type="RefSeq" id="WP_083127069.1">
    <property type="nucleotide sequence ID" value="NZ_MVIM01000009.1"/>
</dbReference>
<keyword evidence="2" id="KW-0472">Membrane</keyword>
<organism evidence="4 5">
    <name type="scientific">Mycolicibacterium tusciae</name>
    <dbReference type="NCBI Taxonomy" id="75922"/>
    <lineage>
        <taxon>Bacteria</taxon>
        <taxon>Bacillati</taxon>
        <taxon>Actinomycetota</taxon>
        <taxon>Actinomycetes</taxon>
        <taxon>Mycobacteriales</taxon>
        <taxon>Mycobacteriaceae</taxon>
        <taxon>Mycolicibacterium</taxon>
    </lineage>
</organism>
<reference evidence="4 5" key="1">
    <citation type="submission" date="2017-02" db="EMBL/GenBank/DDBJ databases">
        <title>The new phylogeny of genus Mycobacterium.</title>
        <authorList>
            <person name="Tortoli E."/>
            <person name="Trovato A."/>
            <person name="Cirillo D.M."/>
        </authorList>
    </citation>
    <scope>NUCLEOTIDE SEQUENCE [LARGE SCALE GENOMIC DNA]</scope>
    <source>
        <strain evidence="4 5">DSM 44338</strain>
    </source>
</reference>
<dbReference type="SUPFAM" id="SSF101874">
    <property type="entry name" value="YceI-like"/>
    <property type="match status" value="1"/>
</dbReference>
<evidence type="ECO:0000313" key="5">
    <source>
        <dbReference type="Proteomes" id="UP000192411"/>
    </source>
</evidence>
<dbReference type="EMBL" id="MVIM01000009">
    <property type="protein sequence ID" value="ORB64001.1"/>
    <property type="molecule type" value="Genomic_DNA"/>
</dbReference>
<evidence type="ECO:0000256" key="1">
    <source>
        <dbReference type="ARBA" id="ARBA00008812"/>
    </source>
</evidence>
<dbReference type="STRING" id="75922.BST47_18475"/>
<dbReference type="InterPro" id="IPR007372">
    <property type="entry name" value="Lipid/polyisoprenoid-bd_YceI"/>
</dbReference>
<keyword evidence="2" id="KW-0812">Transmembrane</keyword>
<evidence type="ECO:0000313" key="4">
    <source>
        <dbReference type="EMBL" id="ORB64001.1"/>
    </source>
</evidence>
<gene>
    <name evidence="4" type="ORF">BST47_18475</name>
</gene>
<keyword evidence="2" id="KW-1133">Transmembrane helix</keyword>
<feature type="transmembrane region" description="Helical" evidence="2">
    <location>
        <begin position="6"/>
        <end position="27"/>
    </location>
</feature>